<dbReference type="InterPro" id="IPR006612">
    <property type="entry name" value="THAP_Znf"/>
</dbReference>
<dbReference type="PANTHER" id="PTHR23080">
    <property type="entry name" value="THAP DOMAIN PROTEIN"/>
    <property type="match status" value="1"/>
</dbReference>
<keyword evidence="4" id="KW-0862">Zinc</keyword>
<feature type="domain" description="THAP-type" evidence="7">
    <location>
        <begin position="18"/>
        <end position="99"/>
    </location>
</feature>
<dbReference type="Gene3D" id="6.20.210.20">
    <property type="entry name" value="THAP domain"/>
    <property type="match status" value="1"/>
</dbReference>
<evidence type="ECO:0000256" key="2">
    <source>
        <dbReference type="ARBA" id="ARBA00022723"/>
    </source>
</evidence>
<evidence type="ECO:0000256" key="6">
    <source>
        <dbReference type="PROSITE-ProRule" id="PRU00309"/>
    </source>
</evidence>
<name>A0A9C6WZE6_FRAOC</name>
<dbReference type="InterPro" id="IPR038441">
    <property type="entry name" value="THAP_Znf_sf"/>
</dbReference>
<keyword evidence="5 6" id="KW-0238">DNA-binding</keyword>
<dbReference type="SUPFAM" id="SSF57716">
    <property type="entry name" value="Glucocorticoid receptor-like (DNA-binding domain)"/>
    <property type="match status" value="1"/>
</dbReference>
<evidence type="ECO:0000256" key="5">
    <source>
        <dbReference type="ARBA" id="ARBA00023125"/>
    </source>
</evidence>
<proteinExistence type="predicted"/>
<dbReference type="Pfam" id="PF05485">
    <property type="entry name" value="THAP"/>
    <property type="match status" value="1"/>
</dbReference>
<sequence length="428" mass="47961">MSDTESDNTAVSAKKKTRERHNCCVPQCSDVKTGENHLHQVPKDLALRKKWAIAIKTGKDLSDKMAVCSKHFTKEDYKKSMKQDCKKFRLKPDAVPSLNLPKRTADRIIISPVKRKMEARNERAKKRATKSVASTSGNLVSASMCDNESNAVVADGVGDVSTAGGDADYEDVHIVHTDDERKLRDIGIQVDLNNSSDSLTTAFDKLAPASTYAAFFDLTIQTCCNYFYDSVIVLSKILTCMIVWPDKEKILKNMPKCFRHYKSTRAILDAYEIPVEKPKCIACRIRLYSHYKKKFTAKVMMICTPSGLVSHCGSSFGGRASDKVVTQATGVYGMCDPGDGLMVDKGFDIDKECQDSLLALIRPPFMRSKTKKFSRAESVQCAKIARARVHVERIIQRVREYHILKFKVPWNIVPYLVNIVVIVCGRVV</sequence>
<gene>
    <name evidence="9" type="primary">LOC113215458</name>
</gene>
<evidence type="ECO:0000256" key="3">
    <source>
        <dbReference type="ARBA" id="ARBA00022771"/>
    </source>
</evidence>
<protein>
    <submittedName>
        <fullName evidence="9">Uncharacterized protein LOC113215458</fullName>
    </submittedName>
</protein>
<accession>A0A9C6WZE6</accession>
<dbReference type="Pfam" id="PF13359">
    <property type="entry name" value="DDE_Tnp_4"/>
    <property type="match status" value="1"/>
</dbReference>
<keyword evidence="2" id="KW-0479">Metal-binding</keyword>
<evidence type="ECO:0000256" key="1">
    <source>
        <dbReference type="ARBA" id="ARBA00001968"/>
    </source>
</evidence>
<dbReference type="GeneID" id="113215458"/>
<evidence type="ECO:0000313" key="9">
    <source>
        <dbReference type="RefSeq" id="XP_052124775.1"/>
    </source>
</evidence>
<dbReference type="SMART" id="SM00980">
    <property type="entry name" value="THAP"/>
    <property type="match status" value="1"/>
</dbReference>
<dbReference type="InterPro" id="IPR027806">
    <property type="entry name" value="HARBI1_dom"/>
</dbReference>
<keyword evidence="8" id="KW-1185">Reference proteome</keyword>
<organism evidence="8 9">
    <name type="scientific">Frankliniella occidentalis</name>
    <name type="common">Western flower thrips</name>
    <name type="synonym">Euthrips occidentalis</name>
    <dbReference type="NCBI Taxonomy" id="133901"/>
    <lineage>
        <taxon>Eukaryota</taxon>
        <taxon>Metazoa</taxon>
        <taxon>Ecdysozoa</taxon>
        <taxon>Arthropoda</taxon>
        <taxon>Hexapoda</taxon>
        <taxon>Insecta</taxon>
        <taxon>Pterygota</taxon>
        <taxon>Neoptera</taxon>
        <taxon>Paraneoptera</taxon>
        <taxon>Thysanoptera</taxon>
        <taxon>Terebrantia</taxon>
        <taxon>Thripoidea</taxon>
        <taxon>Thripidae</taxon>
        <taxon>Frankliniella</taxon>
    </lineage>
</organism>
<dbReference type="PROSITE" id="PS50950">
    <property type="entry name" value="ZF_THAP"/>
    <property type="match status" value="1"/>
</dbReference>
<evidence type="ECO:0000259" key="7">
    <source>
        <dbReference type="PROSITE" id="PS50950"/>
    </source>
</evidence>
<dbReference type="KEGG" id="foc:113215458"/>
<dbReference type="OrthoDB" id="6504129at2759"/>
<dbReference type="AlphaFoldDB" id="A0A9C6WZE6"/>
<dbReference type="RefSeq" id="XP_052124775.1">
    <property type="nucleotide sequence ID" value="XM_052268815.1"/>
</dbReference>
<evidence type="ECO:0000313" key="8">
    <source>
        <dbReference type="Proteomes" id="UP000504606"/>
    </source>
</evidence>
<evidence type="ECO:0000256" key="4">
    <source>
        <dbReference type="ARBA" id="ARBA00022833"/>
    </source>
</evidence>
<dbReference type="SMART" id="SM00692">
    <property type="entry name" value="DM3"/>
    <property type="match status" value="1"/>
</dbReference>
<dbReference type="GO" id="GO:0003677">
    <property type="term" value="F:DNA binding"/>
    <property type="evidence" value="ECO:0007669"/>
    <property type="project" value="UniProtKB-UniRule"/>
</dbReference>
<comment type="cofactor">
    <cofactor evidence="1">
        <name>a divalent metal cation</name>
        <dbReference type="ChEBI" id="CHEBI:60240"/>
    </cofactor>
</comment>
<keyword evidence="3 6" id="KW-0863">Zinc-finger</keyword>
<reference evidence="9" key="1">
    <citation type="submission" date="2025-08" db="UniProtKB">
        <authorList>
            <consortium name="RefSeq"/>
        </authorList>
    </citation>
    <scope>IDENTIFICATION</scope>
    <source>
        <tissue evidence="9">Whole organism</tissue>
    </source>
</reference>
<dbReference type="PANTHER" id="PTHR23080:SF141">
    <property type="entry name" value="TRANSPOSASE HELIX-TURN-HELIX DOMAIN-CONTAINING PROTEIN"/>
    <property type="match status" value="1"/>
</dbReference>
<dbReference type="GO" id="GO:0008270">
    <property type="term" value="F:zinc ion binding"/>
    <property type="evidence" value="ECO:0007669"/>
    <property type="project" value="UniProtKB-KW"/>
</dbReference>
<dbReference type="Proteomes" id="UP000504606">
    <property type="component" value="Unplaced"/>
</dbReference>